<feature type="region of interest" description="Disordered" evidence="1">
    <location>
        <begin position="84"/>
        <end position="106"/>
    </location>
</feature>
<dbReference type="PANTHER" id="PTHR47272">
    <property type="entry name" value="DDE_TNP_1_7 DOMAIN-CONTAINING PROTEIN"/>
    <property type="match status" value="1"/>
</dbReference>
<reference evidence="4" key="1">
    <citation type="submission" date="2025-08" db="UniProtKB">
        <authorList>
            <consortium name="RefSeq"/>
        </authorList>
    </citation>
    <scope>IDENTIFICATION</scope>
    <source>
        <tissue evidence="4">Gonads</tissue>
    </source>
</reference>
<feature type="compositionally biased region" description="Acidic residues" evidence="1">
    <location>
        <begin position="84"/>
        <end position="95"/>
    </location>
</feature>
<keyword evidence="3" id="KW-1185">Reference proteome</keyword>
<protein>
    <submittedName>
        <fullName evidence="4">PiggyBac transposable element-derived protein 3-like</fullName>
    </submittedName>
</protein>
<sequence>MDLSNFASVSCSKFYVQKNKNDMPIPYVPKNLRDSNLSGYSSSEEEEEIEIGKGAGDHILAFESESEEERAMIDKDIVVSDSDMDSDYSNIEEEEPIRPPKKKTKKQTATYNWTEDDLPMHLLLPPEVPQVENIKMPLEYFTKFFSFDLMQKIVDQTNLYCTQVTGSSLDLDNFEFTSFLTIVLTMGIIKLPAILDYWSIHTRIPQVADAMPARRFKKIRRFLHFADNSQITEETKDRFYKIRPLINKIKANCRQFQLENQYSIDETMVPYKGTFAGNLRQYIKNKPHKWGFKLFVRAGVSGFIYDFIPYQGTHTFDELRDTPN</sequence>
<dbReference type="GeneID" id="115891417"/>
<evidence type="ECO:0000313" key="4">
    <source>
        <dbReference type="RefSeq" id="XP_030767719.1"/>
    </source>
</evidence>
<proteinExistence type="predicted"/>
<feature type="region of interest" description="Disordered" evidence="1">
    <location>
        <begin position="25"/>
        <end position="55"/>
    </location>
</feature>
<accession>A0A6J2YWU8</accession>
<organism evidence="3 4">
    <name type="scientific">Sitophilus oryzae</name>
    <name type="common">Rice weevil</name>
    <name type="synonym">Curculio oryzae</name>
    <dbReference type="NCBI Taxonomy" id="7048"/>
    <lineage>
        <taxon>Eukaryota</taxon>
        <taxon>Metazoa</taxon>
        <taxon>Ecdysozoa</taxon>
        <taxon>Arthropoda</taxon>
        <taxon>Hexapoda</taxon>
        <taxon>Insecta</taxon>
        <taxon>Pterygota</taxon>
        <taxon>Neoptera</taxon>
        <taxon>Endopterygota</taxon>
        <taxon>Coleoptera</taxon>
        <taxon>Polyphaga</taxon>
        <taxon>Cucujiformia</taxon>
        <taxon>Curculionidae</taxon>
        <taxon>Dryophthorinae</taxon>
        <taxon>Sitophilus</taxon>
    </lineage>
</organism>
<dbReference type="PANTHER" id="PTHR47272:SF1">
    <property type="entry name" value="PIGGYBAC TRANSPOSABLE ELEMENT-DERIVED PROTEIN 3-LIKE"/>
    <property type="match status" value="1"/>
</dbReference>
<evidence type="ECO:0000256" key="1">
    <source>
        <dbReference type="SAM" id="MobiDB-lite"/>
    </source>
</evidence>
<gene>
    <name evidence="4" type="primary">LOC115891417</name>
</gene>
<feature type="domain" description="PiggyBac transposable element-derived protein" evidence="2">
    <location>
        <begin position="137"/>
        <end position="315"/>
    </location>
</feature>
<dbReference type="InParanoid" id="A0A6J2YWU8"/>
<evidence type="ECO:0000313" key="3">
    <source>
        <dbReference type="Proteomes" id="UP000504635"/>
    </source>
</evidence>
<evidence type="ECO:0000259" key="2">
    <source>
        <dbReference type="Pfam" id="PF13843"/>
    </source>
</evidence>
<dbReference type="RefSeq" id="XP_030767719.1">
    <property type="nucleotide sequence ID" value="XM_030911859.1"/>
</dbReference>
<dbReference type="AlphaFoldDB" id="A0A6J2YWU8"/>
<dbReference type="OrthoDB" id="6914164at2759"/>
<name>A0A6J2YWU8_SITOR</name>
<dbReference type="InterPro" id="IPR029526">
    <property type="entry name" value="PGBD"/>
</dbReference>
<dbReference type="KEGG" id="soy:115891417"/>
<dbReference type="Pfam" id="PF13843">
    <property type="entry name" value="DDE_Tnp_1_7"/>
    <property type="match status" value="1"/>
</dbReference>
<dbReference type="Proteomes" id="UP000504635">
    <property type="component" value="Unplaced"/>
</dbReference>